<comment type="caution">
    <text evidence="2">The sequence shown here is derived from an EMBL/GenBank/DDBJ whole genome shotgun (WGS) entry which is preliminary data.</text>
</comment>
<feature type="compositionally biased region" description="Basic and acidic residues" evidence="1">
    <location>
        <begin position="89"/>
        <end position="98"/>
    </location>
</feature>
<accession>A0ABR0E5M1</accession>
<gene>
    <name evidence="2" type="ORF">PRZ48_012713</name>
</gene>
<feature type="region of interest" description="Disordered" evidence="1">
    <location>
        <begin position="74"/>
        <end position="98"/>
    </location>
</feature>
<name>A0ABR0E5M1_ZASCE</name>
<feature type="region of interest" description="Disordered" evidence="1">
    <location>
        <begin position="238"/>
        <end position="272"/>
    </location>
</feature>
<feature type="compositionally biased region" description="Basic and acidic residues" evidence="1">
    <location>
        <begin position="335"/>
        <end position="356"/>
    </location>
</feature>
<feature type="region of interest" description="Disordered" evidence="1">
    <location>
        <begin position="1"/>
        <end position="59"/>
    </location>
</feature>
<evidence type="ECO:0000313" key="3">
    <source>
        <dbReference type="Proteomes" id="UP001305779"/>
    </source>
</evidence>
<dbReference type="Proteomes" id="UP001305779">
    <property type="component" value="Unassembled WGS sequence"/>
</dbReference>
<feature type="compositionally biased region" description="Basic and acidic residues" evidence="1">
    <location>
        <begin position="1"/>
        <end position="11"/>
    </location>
</feature>
<organism evidence="2 3">
    <name type="scientific">Zasmidium cellare</name>
    <name type="common">Wine cellar mold</name>
    <name type="synonym">Racodium cellare</name>
    <dbReference type="NCBI Taxonomy" id="395010"/>
    <lineage>
        <taxon>Eukaryota</taxon>
        <taxon>Fungi</taxon>
        <taxon>Dikarya</taxon>
        <taxon>Ascomycota</taxon>
        <taxon>Pezizomycotina</taxon>
        <taxon>Dothideomycetes</taxon>
        <taxon>Dothideomycetidae</taxon>
        <taxon>Mycosphaerellales</taxon>
        <taxon>Mycosphaerellaceae</taxon>
        <taxon>Zasmidium</taxon>
    </lineage>
</organism>
<keyword evidence="3" id="KW-1185">Reference proteome</keyword>
<evidence type="ECO:0000313" key="2">
    <source>
        <dbReference type="EMBL" id="KAK4496730.1"/>
    </source>
</evidence>
<protein>
    <submittedName>
        <fullName evidence="2">Uncharacterized protein</fullName>
    </submittedName>
</protein>
<dbReference type="EMBL" id="JAXOVC010000010">
    <property type="protein sequence ID" value="KAK4496730.1"/>
    <property type="molecule type" value="Genomic_DNA"/>
</dbReference>
<proteinExistence type="predicted"/>
<feature type="region of interest" description="Disordered" evidence="1">
    <location>
        <begin position="335"/>
        <end position="367"/>
    </location>
</feature>
<reference evidence="2 3" key="1">
    <citation type="journal article" date="2023" name="G3 (Bethesda)">
        <title>A chromosome-level genome assembly of Zasmidium syzygii isolated from banana leaves.</title>
        <authorList>
            <person name="van Westerhoven A.C."/>
            <person name="Mehrabi R."/>
            <person name="Talebi R."/>
            <person name="Steentjes M.B.F."/>
            <person name="Corcolon B."/>
            <person name="Chong P.A."/>
            <person name="Kema G.H.J."/>
            <person name="Seidl M.F."/>
        </authorList>
    </citation>
    <scope>NUCLEOTIDE SEQUENCE [LARGE SCALE GENOMIC DNA]</scope>
    <source>
        <strain evidence="2 3">P124</strain>
    </source>
</reference>
<sequence length="391" mass="44990">MRFHPIPDDARVPPGPESTESLDTFGQHRLSRRKNVRDSTGGPFESNVRALQRKGTQRSACPDVINRATDITTARKTHQEPTSPAAVHFTREPPKEKETRIYDPQQLLHMFRKTMDRISDDVALGLEDYHVPPEPSDPDLRAFGRHIKSEMDRIHRQLHEEDWPMERFDNRRKVEQATRQACRQTGWGEAEVQLNMQLWDLSRQKYPEGEEWQMEEDAFGLWAYYRCAKFDEAHANGLPYPPRITRPPVRAGQQDTAPTARTADPPRPKPSRLIIYRDGKFSGYVGPRPSVNVETTPCFREEAVLPPQPEVPDASDNDIDNAILVDHIDWESRLQEGSRRRAERQQQSELERERESQPATEQSPSFIGTVIDTAKSWITSAWTTVKTALWG</sequence>
<evidence type="ECO:0000256" key="1">
    <source>
        <dbReference type="SAM" id="MobiDB-lite"/>
    </source>
</evidence>